<dbReference type="eggNOG" id="ENOG5030TQU">
    <property type="taxonomic scope" value="Bacteria"/>
</dbReference>
<dbReference type="AlphaFoldDB" id="A0A068NWV9"/>
<dbReference type="STRING" id="661478.OP10G_4489"/>
<reference evidence="1 2" key="1">
    <citation type="journal article" date="2014" name="PLoS ONE">
        <title>The first complete genome sequence of the class fimbriimonadia in the phylum armatimonadetes.</title>
        <authorList>
            <person name="Hu Z.Y."/>
            <person name="Wang Y.Z."/>
            <person name="Im W.T."/>
            <person name="Wang S.Y."/>
            <person name="Zhao G.P."/>
            <person name="Zheng H.J."/>
            <person name="Quan Z.X."/>
        </authorList>
    </citation>
    <scope>NUCLEOTIDE SEQUENCE [LARGE SCALE GENOMIC DNA]</scope>
    <source>
        <strain evidence="1">Gsoil 348</strain>
    </source>
</reference>
<dbReference type="KEGG" id="fgi:OP10G_4489"/>
<protein>
    <recommendedName>
        <fullName evidence="3">DUF1579 domain-containing protein</fullName>
    </recommendedName>
</protein>
<keyword evidence="2" id="KW-1185">Reference proteome</keyword>
<organism evidence="1 2">
    <name type="scientific">Fimbriimonas ginsengisoli Gsoil 348</name>
    <dbReference type="NCBI Taxonomy" id="661478"/>
    <lineage>
        <taxon>Bacteria</taxon>
        <taxon>Bacillati</taxon>
        <taxon>Armatimonadota</taxon>
        <taxon>Fimbriimonadia</taxon>
        <taxon>Fimbriimonadales</taxon>
        <taxon>Fimbriimonadaceae</taxon>
        <taxon>Fimbriimonas</taxon>
    </lineage>
</organism>
<dbReference type="Proteomes" id="UP000027982">
    <property type="component" value="Chromosome"/>
</dbReference>
<accession>A0A068NWV9</accession>
<gene>
    <name evidence="1" type="ORF">OP10G_4489</name>
</gene>
<evidence type="ECO:0000313" key="1">
    <source>
        <dbReference type="EMBL" id="AIE87857.1"/>
    </source>
</evidence>
<dbReference type="EMBL" id="CP007139">
    <property type="protein sequence ID" value="AIE87857.1"/>
    <property type="molecule type" value="Genomic_DNA"/>
</dbReference>
<proteinExistence type="predicted"/>
<evidence type="ECO:0008006" key="3">
    <source>
        <dbReference type="Google" id="ProtNLM"/>
    </source>
</evidence>
<sequence>MAPSSAPAQKAFDRLKTLAGTWQGTAGEKSTVVYKVTAGGSALVETQLPGTEMEMISVYHMDGDRLLMTHYCAAHNQPTMKLIPGKDPSKLRFEFVSGTNMKPADMHMHSVVFHLIDKDHMVSDWTSFMKGKSAGSVKFEMHRVKA</sequence>
<dbReference type="HOGENOM" id="CLU_1774649_0_0_0"/>
<name>A0A068NWV9_FIMGI</name>
<evidence type="ECO:0000313" key="2">
    <source>
        <dbReference type="Proteomes" id="UP000027982"/>
    </source>
</evidence>